<evidence type="ECO:0000256" key="5">
    <source>
        <dbReference type="ARBA" id="ARBA00023136"/>
    </source>
</evidence>
<organism evidence="7 8">
    <name type="scientific">Gracilibacillus thailandensis</name>
    <dbReference type="NCBI Taxonomy" id="563735"/>
    <lineage>
        <taxon>Bacteria</taxon>
        <taxon>Bacillati</taxon>
        <taxon>Bacillota</taxon>
        <taxon>Bacilli</taxon>
        <taxon>Bacillales</taxon>
        <taxon>Bacillaceae</taxon>
        <taxon>Gracilibacillus</taxon>
    </lineage>
</organism>
<comment type="caution">
    <text evidence="7">The sequence shown here is derived from an EMBL/GenBank/DDBJ whole genome shotgun (WGS) entry which is preliminary data.</text>
</comment>
<dbReference type="InterPro" id="IPR005538">
    <property type="entry name" value="LrgA/CidA"/>
</dbReference>
<dbReference type="EMBL" id="WJEE01000016">
    <property type="protein sequence ID" value="MRI66488.1"/>
    <property type="molecule type" value="Genomic_DNA"/>
</dbReference>
<evidence type="ECO:0000313" key="8">
    <source>
        <dbReference type="Proteomes" id="UP000435187"/>
    </source>
</evidence>
<sequence>MLFKFFRILSQISIIFLITALGNKIQSVLHIPIAGSIVGLATFFLLLQFKVIPERWVQEGANILLGTMALFFIPSIVGGMNIIEQINLNYLIFIALIILGTCIVALASGYLAEKMVQKWTPNEKHDSP</sequence>
<keyword evidence="4 6" id="KW-1133">Transmembrane helix</keyword>
<keyword evidence="8" id="KW-1185">Reference proteome</keyword>
<keyword evidence="5 6" id="KW-0472">Membrane</keyword>
<feature type="transmembrane region" description="Helical" evidence="6">
    <location>
        <begin position="61"/>
        <end position="83"/>
    </location>
</feature>
<dbReference type="PANTHER" id="PTHR33931:SF2">
    <property type="entry name" value="HOLIN-LIKE PROTEIN CIDA"/>
    <property type="match status" value="1"/>
</dbReference>
<reference evidence="7 8" key="1">
    <citation type="submission" date="2019-10" db="EMBL/GenBank/DDBJ databases">
        <title>Gracilibacillus salitolerans sp. nov., a moderate halophile isolated from a saline soil in northwest China.</title>
        <authorList>
            <person name="Gan L."/>
        </authorList>
    </citation>
    <scope>NUCLEOTIDE SEQUENCE [LARGE SCALE GENOMIC DNA]</scope>
    <source>
        <strain evidence="7 8">TP2-8</strain>
    </source>
</reference>
<proteinExistence type="predicted"/>
<evidence type="ECO:0000313" key="7">
    <source>
        <dbReference type="EMBL" id="MRI66488.1"/>
    </source>
</evidence>
<dbReference type="AlphaFoldDB" id="A0A6N7QWV0"/>
<evidence type="ECO:0000256" key="2">
    <source>
        <dbReference type="ARBA" id="ARBA00022475"/>
    </source>
</evidence>
<feature type="transmembrane region" description="Helical" evidence="6">
    <location>
        <begin position="89"/>
        <end position="112"/>
    </location>
</feature>
<evidence type="ECO:0000256" key="4">
    <source>
        <dbReference type="ARBA" id="ARBA00022989"/>
    </source>
</evidence>
<evidence type="ECO:0000256" key="6">
    <source>
        <dbReference type="SAM" id="Phobius"/>
    </source>
</evidence>
<keyword evidence="3 6" id="KW-0812">Transmembrane</keyword>
<dbReference type="PANTHER" id="PTHR33931">
    <property type="entry name" value="HOLIN-LIKE PROTEIN CIDA-RELATED"/>
    <property type="match status" value="1"/>
</dbReference>
<keyword evidence="2" id="KW-1003">Cell membrane</keyword>
<gene>
    <name evidence="7" type="ORF">GH885_09005</name>
</gene>
<evidence type="ECO:0000256" key="3">
    <source>
        <dbReference type="ARBA" id="ARBA00022692"/>
    </source>
</evidence>
<accession>A0A6N7QWV0</accession>
<dbReference type="Pfam" id="PF03788">
    <property type="entry name" value="LrgA"/>
    <property type="match status" value="1"/>
</dbReference>
<comment type="subcellular location">
    <subcellularLocation>
        <location evidence="1">Cell membrane</location>
        <topology evidence="1">Multi-pass membrane protein</topology>
    </subcellularLocation>
</comment>
<feature type="transmembrane region" description="Helical" evidence="6">
    <location>
        <begin position="32"/>
        <end position="49"/>
    </location>
</feature>
<protein>
    <submittedName>
        <fullName evidence="7">CidA/LrgA family protein</fullName>
    </submittedName>
</protein>
<dbReference type="GO" id="GO:0005886">
    <property type="term" value="C:plasma membrane"/>
    <property type="evidence" value="ECO:0007669"/>
    <property type="project" value="UniProtKB-SubCell"/>
</dbReference>
<name>A0A6N7QWV0_9BACI</name>
<dbReference type="RefSeq" id="WP_026867301.1">
    <property type="nucleotide sequence ID" value="NZ_JBHUMW010000077.1"/>
</dbReference>
<dbReference type="Proteomes" id="UP000435187">
    <property type="component" value="Unassembled WGS sequence"/>
</dbReference>
<evidence type="ECO:0000256" key="1">
    <source>
        <dbReference type="ARBA" id="ARBA00004651"/>
    </source>
</evidence>